<feature type="transmembrane region" description="Helical" evidence="3">
    <location>
        <begin position="181"/>
        <end position="206"/>
    </location>
</feature>
<dbReference type="PANTHER" id="PTHR45138">
    <property type="entry name" value="REGULATORY COMPONENTS OF SENSORY TRANSDUCTION SYSTEM"/>
    <property type="match status" value="1"/>
</dbReference>
<gene>
    <name evidence="5" type="ORF">T9A_00882</name>
</gene>
<dbReference type="EMBL" id="ARXU01000002">
    <property type="protein sequence ID" value="KGD62591.1"/>
    <property type="molecule type" value="Genomic_DNA"/>
</dbReference>
<feature type="transmembrane region" description="Helical" evidence="3">
    <location>
        <begin position="144"/>
        <end position="161"/>
    </location>
</feature>
<dbReference type="SUPFAM" id="SSF55073">
    <property type="entry name" value="Nucleotide cyclase"/>
    <property type="match status" value="1"/>
</dbReference>
<keyword evidence="3" id="KW-0472">Membrane</keyword>
<feature type="domain" description="GGDEF" evidence="4">
    <location>
        <begin position="250"/>
        <end position="385"/>
    </location>
</feature>
<reference evidence="5 6" key="1">
    <citation type="submission" date="2012-09" db="EMBL/GenBank/DDBJ databases">
        <title>Genome Sequence of alkane-degrading Bacterium Alcanivorax jadensis T9.</title>
        <authorList>
            <person name="Lai Q."/>
            <person name="Shao Z."/>
        </authorList>
    </citation>
    <scope>NUCLEOTIDE SEQUENCE [LARGE SCALE GENOMIC DNA]</scope>
    <source>
        <strain evidence="5 6">T9</strain>
    </source>
</reference>
<dbReference type="PROSITE" id="PS50887">
    <property type="entry name" value="GGDEF"/>
    <property type="match status" value="1"/>
</dbReference>
<dbReference type="CDD" id="cd01949">
    <property type="entry name" value="GGDEF"/>
    <property type="match status" value="1"/>
</dbReference>
<protein>
    <recommendedName>
        <fullName evidence="1">diguanylate cyclase</fullName>
        <ecNumber evidence="1">2.7.7.65</ecNumber>
    </recommendedName>
</protein>
<dbReference type="InterPro" id="IPR000160">
    <property type="entry name" value="GGDEF_dom"/>
</dbReference>
<dbReference type="NCBIfam" id="TIGR00254">
    <property type="entry name" value="GGDEF"/>
    <property type="match status" value="1"/>
</dbReference>
<keyword evidence="5" id="KW-0808">Transferase</keyword>
<comment type="catalytic activity">
    <reaction evidence="2">
        <text>2 GTP = 3',3'-c-di-GMP + 2 diphosphate</text>
        <dbReference type="Rhea" id="RHEA:24898"/>
        <dbReference type="ChEBI" id="CHEBI:33019"/>
        <dbReference type="ChEBI" id="CHEBI:37565"/>
        <dbReference type="ChEBI" id="CHEBI:58805"/>
        <dbReference type="EC" id="2.7.7.65"/>
    </reaction>
</comment>
<evidence type="ECO:0000259" key="4">
    <source>
        <dbReference type="PROSITE" id="PS50887"/>
    </source>
</evidence>
<keyword evidence="6" id="KW-1185">Reference proteome</keyword>
<comment type="caution">
    <text evidence="5">The sequence shown here is derived from an EMBL/GenBank/DDBJ whole genome shotgun (WGS) entry which is preliminary data.</text>
</comment>
<feature type="transmembrane region" description="Helical" evidence="3">
    <location>
        <begin position="66"/>
        <end position="85"/>
    </location>
</feature>
<keyword evidence="3" id="KW-1133">Transmembrane helix</keyword>
<feature type="transmembrane region" description="Helical" evidence="3">
    <location>
        <begin position="24"/>
        <end position="46"/>
    </location>
</feature>
<dbReference type="Pfam" id="PF00990">
    <property type="entry name" value="GGDEF"/>
    <property type="match status" value="1"/>
</dbReference>
<dbReference type="PANTHER" id="PTHR45138:SF9">
    <property type="entry name" value="DIGUANYLATE CYCLASE DGCM-RELATED"/>
    <property type="match status" value="1"/>
</dbReference>
<keyword evidence="5" id="KW-0418">Kinase</keyword>
<organism evidence="5 6">
    <name type="scientific">Alcanivorax jadensis T9</name>
    <dbReference type="NCBI Taxonomy" id="1177181"/>
    <lineage>
        <taxon>Bacteria</taxon>
        <taxon>Pseudomonadati</taxon>
        <taxon>Pseudomonadota</taxon>
        <taxon>Gammaproteobacteria</taxon>
        <taxon>Oceanospirillales</taxon>
        <taxon>Alcanivoracaceae</taxon>
        <taxon>Alcanivorax</taxon>
    </lineage>
</organism>
<dbReference type="Proteomes" id="UP000029443">
    <property type="component" value="Unassembled WGS sequence"/>
</dbReference>
<dbReference type="Gene3D" id="3.30.70.270">
    <property type="match status" value="1"/>
</dbReference>
<evidence type="ECO:0000256" key="1">
    <source>
        <dbReference type="ARBA" id="ARBA00012528"/>
    </source>
</evidence>
<proteinExistence type="predicted"/>
<dbReference type="InterPro" id="IPR043128">
    <property type="entry name" value="Rev_trsase/Diguanyl_cyclase"/>
</dbReference>
<keyword evidence="3" id="KW-0812">Transmembrane</keyword>
<evidence type="ECO:0000256" key="2">
    <source>
        <dbReference type="ARBA" id="ARBA00034247"/>
    </source>
</evidence>
<dbReference type="SMART" id="SM00267">
    <property type="entry name" value="GGDEF"/>
    <property type="match status" value="1"/>
</dbReference>
<name>A0ABR4WGB1_9GAMM</name>
<dbReference type="EC" id="2.7.7.65" evidence="1"/>
<dbReference type="InterPro" id="IPR050469">
    <property type="entry name" value="Diguanylate_Cyclase"/>
</dbReference>
<evidence type="ECO:0000256" key="3">
    <source>
        <dbReference type="SAM" id="Phobius"/>
    </source>
</evidence>
<dbReference type="GO" id="GO:0016301">
    <property type="term" value="F:kinase activity"/>
    <property type="evidence" value="ECO:0007669"/>
    <property type="project" value="UniProtKB-KW"/>
</dbReference>
<evidence type="ECO:0000313" key="5">
    <source>
        <dbReference type="EMBL" id="KGD62591.1"/>
    </source>
</evidence>
<evidence type="ECO:0000313" key="6">
    <source>
        <dbReference type="Proteomes" id="UP000029443"/>
    </source>
</evidence>
<dbReference type="InterPro" id="IPR029787">
    <property type="entry name" value="Nucleotide_cyclase"/>
</dbReference>
<accession>A0ABR4WGB1</accession>
<sequence length="392" mass="44068">MPAVDRNPLPITDLLDWSDRDKSLLLSVLTGLLMLGFLGWLLFTVNYTRFGEQFLSVEGAGLARDIFLFNVIGWLLLSCWGMALHKTKRHSVAYPNVCIHFFGFSFLGIGYVMGLYNPIVGLVLVGSPLTGFILFDFKRVTCSLVIHTVMVLAIYALIVQGKLQYAPMLKADPVTKDLVSVYWVNSMIAFATPFLAMVFGFTYVLLRRWQIREKQIRALAVTDPLTGLDNRRALFDQFSYELARSRRSGNPVSVCVMDLDHFKQINDRYGHAIGDKVLLMVARVLRDCLRETDRIGRIGGEEFMLLMPETDQQGAEKVIERCRQRLNDTPVEVEGQAPFHISASFGVTCSGTGDTLGEEQLFSRADQALYLAKEAGRNRMAFWSLSQEAVPA</sequence>
<dbReference type="RefSeq" id="WP_035245406.1">
    <property type="nucleotide sequence ID" value="NZ_ARXU01000002.1"/>
</dbReference>